<dbReference type="InterPro" id="IPR024534">
    <property type="entry name" value="JetD_C"/>
</dbReference>
<evidence type="ECO:0000313" key="2">
    <source>
        <dbReference type="EMBL" id="PKU94247.1"/>
    </source>
</evidence>
<evidence type="ECO:0000313" key="5">
    <source>
        <dbReference type="Proteomes" id="UP000292933"/>
    </source>
</evidence>
<evidence type="ECO:0000313" key="3">
    <source>
        <dbReference type="EMBL" id="RYQ46730.1"/>
    </source>
</evidence>
<feature type="domain" description="Wadjet protein JetD C-terminal" evidence="1">
    <location>
        <begin position="24"/>
        <end position="114"/>
    </location>
</feature>
<evidence type="ECO:0000259" key="1">
    <source>
        <dbReference type="Pfam" id="PF09983"/>
    </source>
</evidence>
<proteinExistence type="predicted"/>
<dbReference type="EMBL" id="PCHB01000019">
    <property type="protein sequence ID" value="PKU94247.1"/>
    <property type="molecule type" value="Genomic_DNA"/>
</dbReference>
<accession>A0A2N3QQV6</accession>
<gene>
    <name evidence="2" type="ORF">CQR56_1639</name>
    <name evidence="3" type="ORF">PG1780B_0449</name>
</gene>
<dbReference type="Proteomes" id="UP000292933">
    <property type="component" value="Unassembled WGS sequence"/>
</dbReference>
<dbReference type="Proteomes" id="UP000233783">
    <property type="component" value="Unassembled WGS sequence"/>
</dbReference>
<name>A0A2N3QQV6_9BIFI</name>
<dbReference type="AlphaFoldDB" id="A0A2N3QQV6"/>
<reference evidence="3 5" key="2">
    <citation type="submission" date="2018-12" db="EMBL/GenBank/DDBJ databases">
        <title>Unveiling genomic diversity among members of the Bifidobacterium pseudolongum species, a widely distributed gut commensal of the animal kingdom.</title>
        <authorList>
            <person name="Lugli G.A."/>
            <person name="Duranti S."/>
            <person name="Albert K."/>
            <person name="Mancabelli L."/>
            <person name="Napoli S."/>
            <person name="Viappiani A."/>
            <person name="Anzalone R."/>
            <person name="Longhi G."/>
            <person name="Milani C."/>
            <person name="Turroni F."/>
            <person name="Alessandri G."/>
            <person name="Sela D.A."/>
            <person name="Van Sinderen D."/>
            <person name="Ventura M."/>
        </authorList>
    </citation>
    <scope>NUCLEOTIDE SEQUENCE [LARGE SCALE GENOMIC DNA]</scope>
    <source>
        <strain evidence="3 5">1780B</strain>
    </source>
</reference>
<dbReference type="EMBL" id="RYVC01000007">
    <property type="protein sequence ID" value="RYQ46730.1"/>
    <property type="molecule type" value="Genomic_DNA"/>
</dbReference>
<comment type="caution">
    <text evidence="2">The sequence shown here is derived from an EMBL/GenBank/DDBJ whole genome shotgun (WGS) entry which is preliminary data.</text>
</comment>
<sequence>MTTPADIAGAITRRVEKHLYDVQGDMDADGLEILARLRATGVACASVCMDRETYDAYAQFGTTLSADGSPIPRREPKEGLCLTDEEAALYRVLCTGALPNPRVEQERIPMAQAIARL</sequence>
<organism evidence="2 4">
    <name type="scientific">Bifidobacterium pseudolongum subsp. globosum</name>
    <dbReference type="NCBI Taxonomy" id="1690"/>
    <lineage>
        <taxon>Bacteria</taxon>
        <taxon>Bacillati</taxon>
        <taxon>Actinomycetota</taxon>
        <taxon>Actinomycetes</taxon>
        <taxon>Bifidobacteriales</taxon>
        <taxon>Bifidobacteriaceae</taxon>
        <taxon>Bifidobacterium</taxon>
    </lineage>
</organism>
<evidence type="ECO:0000313" key="4">
    <source>
        <dbReference type="Proteomes" id="UP000233783"/>
    </source>
</evidence>
<dbReference type="Pfam" id="PF09983">
    <property type="entry name" value="JetD_C"/>
    <property type="match status" value="1"/>
</dbReference>
<dbReference type="RefSeq" id="WP_101393884.1">
    <property type="nucleotide sequence ID" value="NZ_PCHB01000019.1"/>
</dbReference>
<reference evidence="2 4" key="1">
    <citation type="submission" date="2017-10" db="EMBL/GenBank/DDBJ databases">
        <title>Bifidobacterium genomics.</title>
        <authorList>
            <person name="Lugli G.A."/>
            <person name="Milani C."/>
            <person name="Mancabelli L."/>
        </authorList>
    </citation>
    <scope>NUCLEOTIDE SEQUENCE [LARGE SCALE GENOMIC DNA]</scope>
    <source>
        <strain evidence="2 4">1744B</strain>
    </source>
</reference>
<protein>
    <recommendedName>
        <fullName evidence="1">Wadjet protein JetD C-terminal domain-containing protein</fullName>
    </recommendedName>
</protein>